<evidence type="ECO:0000313" key="6">
    <source>
        <dbReference type="Proteomes" id="UP000008820"/>
    </source>
</evidence>
<dbReference type="InterPro" id="IPR014720">
    <property type="entry name" value="dsRBD_dom"/>
</dbReference>
<proteinExistence type="predicted"/>
<dbReference type="SMART" id="SM00358">
    <property type="entry name" value="DSRM"/>
    <property type="match status" value="2"/>
</dbReference>
<dbReference type="Pfam" id="PF00035">
    <property type="entry name" value="dsrm"/>
    <property type="match status" value="2"/>
</dbReference>
<evidence type="ECO:0000256" key="3">
    <source>
        <dbReference type="SAM" id="MobiDB-lite"/>
    </source>
</evidence>
<dbReference type="GO" id="GO:0005634">
    <property type="term" value="C:nucleus"/>
    <property type="evidence" value="ECO:0007669"/>
    <property type="project" value="TreeGrafter"/>
</dbReference>
<organism evidence="5 6">
    <name type="scientific">Aedes aegypti</name>
    <name type="common">Yellowfever mosquito</name>
    <name type="synonym">Culex aegypti</name>
    <dbReference type="NCBI Taxonomy" id="7159"/>
    <lineage>
        <taxon>Eukaryota</taxon>
        <taxon>Metazoa</taxon>
        <taxon>Ecdysozoa</taxon>
        <taxon>Arthropoda</taxon>
        <taxon>Hexapoda</taxon>
        <taxon>Insecta</taxon>
        <taxon>Pterygota</taxon>
        <taxon>Neoptera</taxon>
        <taxon>Endopterygota</taxon>
        <taxon>Diptera</taxon>
        <taxon>Nematocera</taxon>
        <taxon>Culicoidea</taxon>
        <taxon>Culicidae</taxon>
        <taxon>Culicinae</taxon>
        <taxon>Aedini</taxon>
        <taxon>Aedes</taxon>
        <taxon>Stegomyia</taxon>
    </lineage>
</organism>
<feature type="region of interest" description="Disordered" evidence="3">
    <location>
        <begin position="125"/>
        <end position="154"/>
    </location>
</feature>
<dbReference type="GO" id="GO:0005737">
    <property type="term" value="C:cytoplasm"/>
    <property type="evidence" value="ECO:0007669"/>
    <property type="project" value="TreeGrafter"/>
</dbReference>
<accession>A0A6I8TF54</accession>
<feature type="compositionally biased region" description="Low complexity" evidence="3">
    <location>
        <begin position="127"/>
        <end position="148"/>
    </location>
</feature>
<name>A0A6I8TF54_AEDAE</name>
<dbReference type="EnsemblMetazoa" id="AAEL012964-RC">
    <property type="protein sequence ID" value="AAEL012964-PC"/>
    <property type="gene ID" value="AAEL012964"/>
</dbReference>
<evidence type="ECO:0000259" key="4">
    <source>
        <dbReference type="PROSITE" id="PS50137"/>
    </source>
</evidence>
<dbReference type="PROSITE" id="PS50137">
    <property type="entry name" value="DS_RBD"/>
    <property type="match status" value="1"/>
</dbReference>
<protein>
    <recommendedName>
        <fullName evidence="4">DRBM domain-containing protein</fullName>
    </recommendedName>
</protein>
<dbReference type="InterPro" id="IPR051247">
    <property type="entry name" value="RLC_Component"/>
</dbReference>
<dbReference type="GO" id="GO:0003725">
    <property type="term" value="F:double-stranded RNA binding"/>
    <property type="evidence" value="ECO:0007669"/>
    <property type="project" value="TreeGrafter"/>
</dbReference>
<evidence type="ECO:0000256" key="1">
    <source>
        <dbReference type="ARBA" id="ARBA00022884"/>
    </source>
</evidence>
<dbReference type="AlphaFoldDB" id="A0A6I8TF54"/>
<evidence type="ECO:0000313" key="5">
    <source>
        <dbReference type="EnsemblMetazoa" id="AAEL012964-PB"/>
    </source>
</evidence>
<feature type="domain" description="DRBM" evidence="4">
    <location>
        <begin position="484"/>
        <end position="516"/>
    </location>
</feature>
<feature type="region of interest" description="Disordered" evidence="3">
    <location>
        <begin position="423"/>
        <end position="455"/>
    </location>
</feature>
<dbReference type="EnsemblMetazoa" id="AAEL012964-RE">
    <property type="protein sequence ID" value="AAEL012964-PE"/>
    <property type="gene ID" value="AAEL012964"/>
</dbReference>
<feature type="compositionally biased region" description="Basic residues" evidence="3">
    <location>
        <begin position="427"/>
        <end position="449"/>
    </location>
</feature>
<dbReference type="GO" id="GO:0030422">
    <property type="term" value="P:siRNA processing"/>
    <property type="evidence" value="ECO:0007669"/>
    <property type="project" value="TreeGrafter"/>
</dbReference>
<dbReference type="GO" id="GO:0016442">
    <property type="term" value="C:RISC complex"/>
    <property type="evidence" value="ECO:0007669"/>
    <property type="project" value="TreeGrafter"/>
</dbReference>
<keyword evidence="6" id="KW-1185">Reference proteome</keyword>
<dbReference type="Proteomes" id="UP000008820">
    <property type="component" value="Chromosome 1"/>
</dbReference>
<dbReference type="GO" id="GO:0035197">
    <property type="term" value="F:siRNA binding"/>
    <property type="evidence" value="ECO:0007669"/>
    <property type="project" value="TreeGrafter"/>
</dbReference>
<dbReference type="EnsemblMetazoa" id="AAEL012964-RB">
    <property type="protein sequence ID" value="AAEL012964-PB"/>
    <property type="gene ID" value="AAEL012964"/>
</dbReference>
<dbReference type="OrthoDB" id="6363432at2759"/>
<evidence type="ECO:0000256" key="2">
    <source>
        <dbReference type="PROSITE-ProRule" id="PRU00266"/>
    </source>
</evidence>
<sequence length="525" mass="58900">MPVDDAGDDSEGGIGAKMRKIFANRKNLSAADRKRLEKERKARQLRRLRKLLTPKNAVVALHELQGPGMSEFTINTNGQETTAEIVVNNVRYEATAPNKHLAKARASEKALRDLVIAQMAKARQSAETKTTTNAAATNNGNNGSAAGNEDVEMSEMSETDDVPMLHLASYALYKLFNEWQNEGFEIPAIKPAKAPVKLTEAGVHPLAPKVPKTKADLPSDAATRHPTALLALMRPQIPYEDLGSNNTNDPTKREFSVGVTVDGQRFIDDALCSFGFDHPIPQLNYSKVRPVKRSANYTPESTVPKRMYNSNDLTSDLSTTSQDYERKPDIRLFPSFPIRQLEPQANRPVFAPGKRTANHIPESMTSKRMCFSNDLPLNASEFRQDYDQKPDISLLSSFPGQPLNQPMRVPAWRFFDQRPLPKFVPKPLHRRKNRRPSKAPKKRRPKFKRALPPNATERHPCDLLNYMCPPFKFTQLKTTMTQYSLTVNGKVYLGEGRSKKLARRSAAMAACEELFGVQFDRSTVN</sequence>
<gene>
    <name evidence="5" type="primary">5577042</name>
</gene>
<feature type="compositionally biased region" description="Low complexity" evidence="3">
    <location>
        <begin position="309"/>
        <end position="321"/>
    </location>
</feature>
<dbReference type="SUPFAM" id="SSF54768">
    <property type="entry name" value="dsRNA-binding domain-like"/>
    <property type="match status" value="2"/>
</dbReference>
<reference evidence="5" key="2">
    <citation type="submission" date="2020-05" db="UniProtKB">
        <authorList>
            <consortium name="EnsemblMetazoa"/>
        </authorList>
    </citation>
    <scope>IDENTIFICATION</scope>
    <source>
        <strain evidence="5">LVP_AGWG</strain>
    </source>
</reference>
<dbReference type="GO" id="GO:0070920">
    <property type="term" value="P:regulation of regulatory ncRNA processing"/>
    <property type="evidence" value="ECO:0007669"/>
    <property type="project" value="TreeGrafter"/>
</dbReference>
<reference evidence="5 6" key="1">
    <citation type="submission" date="2017-06" db="EMBL/GenBank/DDBJ databases">
        <title>Aedes aegypti genome working group (AGWG) sequencing and assembly.</title>
        <authorList>
            <consortium name="Aedes aegypti Genome Working Group (AGWG)"/>
            <person name="Matthews B.J."/>
        </authorList>
    </citation>
    <scope>NUCLEOTIDE SEQUENCE [LARGE SCALE GENOMIC DNA]</scope>
    <source>
        <strain evidence="5 6">LVP_AGWG</strain>
    </source>
</reference>
<dbReference type="GO" id="GO:0070578">
    <property type="term" value="C:RISC-loading complex"/>
    <property type="evidence" value="ECO:0007669"/>
    <property type="project" value="TreeGrafter"/>
</dbReference>
<dbReference type="PANTHER" id="PTHR46205">
    <property type="entry name" value="LOQUACIOUS, ISOFORM B"/>
    <property type="match status" value="1"/>
</dbReference>
<dbReference type="Gene3D" id="3.30.160.20">
    <property type="match status" value="2"/>
</dbReference>
<keyword evidence="1 2" id="KW-0694">RNA-binding</keyword>
<feature type="region of interest" description="Disordered" evidence="3">
    <location>
        <begin position="301"/>
        <end position="323"/>
    </location>
</feature>
<dbReference type="PANTHER" id="PTHR46205:SF5">
    <property type="entry name" value="BLANKS-RELATED"/>
    <property type="match status" value="1"/>
</dbReference>